<dbReference type="InterPro" id="IPR008661">
    <property type="entry name" value="L6_membrane"/>
</dbReference>
<sequence length="223" mass="23935">MTCCEAFTSCNGFVLLSLCIIAMVLNLLPMFADYATDSFLFRHPVSCFEWWLPGVVGGGILVLPSVAMAFAAKKKGSCNTRCGMLLSACMCSLGLIGALYCLLVSFFALGTGPLICEGPDASLSSCNFTIKDIGSLSRMNFDITWYFNEDGCWNRTQDGTEGSRILGEAGLELDNYEQVNLHLATFAGLAAVALLEVLFSLLQVLAGICACVCGTSKKTRDYS</sequence>
<dbReference type="GO" id="GO:0016020">
    <property type="term" value="C:membrane"/>
    <property type="evidence" value="ECO:0007669"/>
    <property type="project" value="UniProtKB-SubCell"/>
</dbReference>
<evidence type="ECO:0000256" key="5">
    <source>
        <dbReference type="ARBA" id="ARBA00023136"/>
    </source>
</evidence>
<dbReference type="PANTHER" id="PTHR14198">
    <property type="entry name" value="TRANSMEMBRANE 4 L6 FAMILY MEMBER 1-RELATED"/>
    <property type="match status" value="1"/>
</dbReference>
<proteinExistence type="inferred from homology"/>
<keyword evidence="5 6" id="KW-0472">Membrane</keyword>
<dbReference type="EMBL" id="JAINUF010000003">
    <property type="protein sequence ID" value="KAJ8368147.1"/>
    <property type="molecule type" value="Genomic_DNA"/>
</dbReference>
<feature type="transmembrane region" description="Helical" evidence="6">
    <location>
        <begin position="183"/>
        <end position="213"/>
    </location>
</feature>
<dbReference type="OrthoDB" id="9937421at2759"/>
<evidence type="ECO:0000256" key="2">
    <source>
        <dbReference type="ARBA" id="ARBA00006193"/>
    </source>
</evidence>
<evidence type="ECO:0000256" key="3">
    <source>
        <dbReference type="ARBA" id="ARBA00022692"/>
    </source>
</evidence>
<dbReference type="AlphaFoldDB" id="A0A9Q1J4J4"/>
<evidence type="ECO:0008006" key="9">
    <source>
        <dbReference type="Google" id="ProtNLM"/>
    </source>
</evidence>
<keyword evidence="4 6" id="KW-1133">Transmembrane helix</keyword>
<evidence type="ECO:0000313" key="7">
    <source>
        <dbReference type="EMBL" id="KAJ8368147.1"/>
    </source>
</evidence>
<name>A0A9Q1J4J4_SYNKA</name>
<keyword evidence="8" id="KW-1185">Reference proteome</keyword>
<reference evidence="7" key="1">
    <citation type="journal article" date="2023" name="Science">
        <title>Genome structures resolve the early diversification of teleost fishes.</title>
        <authorList>
            <person name="Parey E."/>
            <person name="Louis A."/>
            <person name="Montfort J."/>
            <person name="Bouchez O."/>
            <person name="Roques C."/>
            <person name="Iampietro C."/>
            <person name="Lluch J."/>
            <person name="Castinel A."/>
            <person name="Donnadieu C."/>
            <person name="Desvignes T."/>
            <person name="Floi Bucao C."/>
            <person name="Jouanno E."/>
            <person name="Wen M."/>
            <person name="Mejri S."/>
            <person name="Dirks R."/>
            <person name="Jansen H."/>
            <person name="Henkel C."/>
            <person name="Chen W.J."/>
            <person name="Zahm M."/>
            <person name="Cabau C."/>
            <person name="Klopp C."/>
            <person name="Thompson A.W."/>
            <person name="Robinson-Rechavi M."/>
            <person name="Braasch I."/>
            <person name="Lecointre G."/>
            <person name="Bobe J."/>
            <person name="Postlethwait J.H."/>
            <person name="Berthelot C."/>
            <person name="Roest Crollius H."/>
            <person name="Guiguen Y."/>
        </authorList>
    </citation>
    <scope>NUCLEOTIDE SEQUENCE</scope>
    <source>
        <strain evidence="7">WJC10195</strain>
    </source>
</reference>
<evidence type="ECO:0000256" key="4">
    <source>
        <dbReference type="ARBA" id="ARBA00022989"/>
    </source>
</evidence>
<organism evidence="7 8">
    <name type="scientific">Synaphobranchus kaupii</name>
    <name type="common">Kaup's arrowtooth eel</name>
    <dbReference type="NCBI Taxonomy" id="118154"/>
    <lineage>
        <taxon>Eukaryota</taxon>
        <taxon>Metazoa</taxon>
        <taxon>Chordata</taxon>
        <taxon>Craniata</taxon>
        <taxon>Vertebrata</taxon>
        <taxon>Euteleostomi</taxon>
        <taxon>Actinopterygii</taxon>
        <taxon>Neopterygii</taxon>
        <taxon>Teleostei</taxon>
        <taxon>Anguilliformes</taxon>
        <taxon>Synaphobranchidae</taxon>
        <taxon>Synaphobranchus</taxon>
    </lineage>
</organism>
<evidence type="ECO:0000256" key="6">
    <source>
        <dbReference type="SAM" id="Phobius"/>
    </source>
</evidence>
<dbReference type="Proteomes" id="UP001152622">
    <property type="component" value="Chromosome 3"/>
</dbReference>
<feature type="transmembrane region" description="Helical" evidence="6">
    <location>
        <begin position="84"/>
        <end position="109"/>
    </location>
</feature>
<comment type="subcellular location">
    <subcellularLocation>
        <location evidence="1">Membrane</location>
        <topology evidence="1">Multi-pass membrane protein</topology>
    </subcellularLocation>
</comment>
<feature type="transmembrane region" description="Helical" evidence="6">
    <location>
        <begin position="51"/>
        <end position="72"/>
    </location>
</feature>
<dbReference type="PANTHER" id="PTHR14198:SF17">
    <property type="entry name" value="TRANSMEMBRANE 4 L6 FAMILY MEMBER 20"/>
    <property type="match status" value="1"/>
</dbReference>
<evidence type="ECO:0000256" key="1">
    <source>
        <dbReference type="ARBA" id="ARBA00004141"/>
    </source>
</evidence>
<protein>
    <recommendedName>
        <fullName evidence="9">Transmembrane 4 L6 family member 20</fullName>
    </recommendedName>
</protein>
<dbReference type="Pfam" id="PF05805">
    <property type="entry name" value="L6_membrane"/>
    <property type="match status" value="1"/>
</dbReference>
<keyword evidence="3 6" id="KW-0812">Transmembrane</keyword>
<comment type="caution">
    <text evidence="7">The sequence shown here is derived from an EMBL/GenBank/DDBJ whole genome shotgun (WGS) entry which is preliminary data.</text>
</comment>
<feature type="transmembrane region" description="Helical" evidence="6">
    <location>
        <begin position="12"/>
        <end position="31"/>
    </location>
</feature>
<evidence type="ECO:0000313" key="8">
    <source>
        <dbReference type="Proteomes" id="UP001152622"/>
    </source>
</evidence>
<gene>
    <name evidence="7" type="ORF">SKAU_G00081750</name>
</gene>
<comment type="similarity">
    <text evidence="2">Belongs to the L6 tetraspanin family.</text>
</comment>
<accession>A0A9Q1J4J4</accession>